<dbReference type="SUPFAM" id="SSF51905">
    <property type="entry name" value="FAD/NAD(P)-binding domain"/>
    <property type="match status" value="1"/>
</dbReference>
<dbReference type="PANTHER" id="PTHR46313">
    <property type="match status" value="1"/>
</dbReference>
<dbReference type="RefSeq" id="WP_165140101.1">
    <property type="nucleotide sequence ID" value="NZ_JAALLT010000002.1"/>
</dbReference>
<feature type="domain" description="Amine oxidase" evidence="1">
    <location>
        <begin position="16"/>
        <end position="486"/>
    </location>
</feature>
<dbReference type="GO" id="GO:0016491">
    <property type="term" value="F:oxidoreductase activity"/>
    <property type="evidence" value="ECO:0007669"/>
    <property type="project" value="InterPro"/>
</dbReference>
<name>A0A6M1SVA6_9BACT</name>
<evidence type="ECO:0000313" key="3">
    <source>
        <dbReference type="Proteomes" id="UP000473278"/>
    </source>
</evidence>
<dbReference type="Gene3D" id="3.50.50.60">
    <property type="entry name" value="FAD/NAD(P)-binding domain"/>
    <property type="match status" value="2"/>
</dbReference>
<dbReference type="Proteomes" id="UP000473278">
    <property type="component" value="Unassembled WGS sequence"/>
</dbReference>
<organism evidence="2 3">
    <name type="scientific">Halalkalibaculum roseum</name>
    <dbReference type="NCBI Taxonomy" id="2709311"/>
    <lineage>
        <taxon>Bacteria</taxon>
        <taxon>Pseudomonadati</taxon>
        <taxon>Balneolota</taxon>
        <taxon>Balneolia</taxon>
        <taxon>Balneolales</taxon>
        <taxon>Balneolaceae</taxon>
        <taxon>Halalkalibaculum</taxon>
    </lineage>
</organism>
<proteinExistence type="predicted"/>
<evidence type="ECO:0000259" key="1">
    <source>
        <dbReference type="Pfam" id="PF01593"/>
    </source>
</evidence>
<dbReference type="Pfam" id="PF01593">
    <property type="entry name" value="Amino_oxidase"/>
    <property type="match status" value="1"/>
</dbReference>
<dbReference type="InterPro" id="IPR045892">
    <property type="entry name" value="CrtISO-like"/>
</dbReference>
<comment type="caution">
    <text evidence="2">The sequence shown here is derived from an EMBL/GenBank/DDBJ whole genome shotgun (WGS) entry which is preliminary data.</text>
</comment>
<dbReference type="PANTHER" id="PTHR46313:SF3">
    <property type="entry name" value="PROLYCOPENE ISOMERASE, CHLOROPLASTIC"/>
    <property type="match status" value="1"/>
</dbReference>
<gene>
    <name evidence="2" type="ORF">G3570_05455</name>
</gene>
<reference evidence="2 3" key="1">
    <citation type="submission" date="2020-02" db="EMBL/GenBank/DDBJ databases">
        <title>Balneolaceae bacterium YR4-1, complete genome.</title>
        <authorList>
            <person name="Li Y."/>
            <person name="Wu S."/>
        </authorList>
    </citation>
    <scope>NUCLEOTIDE SEQUENCE [LARGE SCALE GENOMIC DNA]</scope>
    <source>
        <strain evidence="2 3">YR4-1</strain>
    </source>
</reference>
<evidence type="ECO:0000313" key="2">
    <source>
        <dbReference type="EMBL" id="NGP76066.1"/>
    </source>
</evidence>
<dbReference type="InterPro" id="IPR002937">
    <property type="entry name" value="Amino_oxidase"/>
</dbReference>
<keyword evidence="3" id="KW-1185">Reference proteome</keyword>
<sequence>MKTNSNYDVIIAGSGMGGMSAAAMLANDGYKVLVLEAAHVPGGCSSSFYRKGYWFESGATTLIGFEKHQPLRKLERATGIEIPRIELQPSMQVHQSGETITRYREPDKWISEAKRCFGNDQAQESFWKLALKVSEVVWEASSRNAFFPPQSFKEWLKLPLNNDLSQVWVLPYALRSVEDVLNSFGLNTPRFRQFVDEQLMITAQSTAEDTPFLFGAPALTYTNYSNYYVPGGLINMVEPIADFIEQKGGALHTREAVEHISKVGDHYNVFTSKGMYTAPVVVSNLPVWNMQDLTSGEIREYFKKEADKFSEAWGAFTLGLVTTDTYPEDLPLHHQLHLPADDHIPHTVSDSVFVSMSHPGDETRSKNGNRVLNVSCHADTDTWFSMNGSYEHRKKEVENRIVEHLKKTLPGFGKAEIINVFSGTPVTWQNWVYRKKGRVGGIPQSMSRSLLEWTPASPPFKGLYLCGDTVFPGQGIPGVTLSGINVYYRVRENF</sequence>
<dbReference type="EMBL" id="JAALLT010000002">
    <property type="protein sequence ID" value="NGP76066.1"/>
    <property type="molecule type" value="Genomic_DNA"/>
</dbReference>
<dbReference type="GO" id="GO:0016116">
    <property type="term" value="P:carotenoid metabolic process"/>
    <property type="evidence" value="ECO:0007669"/>
    <property type="project" value="InterPro"/>
</dbReference>
<dbReference type="InterPro" id="IPR036188">
    <property type="entry name" value="FAD/NAD-bd_sf"/>
</dbReference>
<protein>
    <submittedName>
        <fullName evidence="2">NAD(P)-binding protein</fullName>
    </submittedName>
</protein>
<accession>A0A6M1SVA6</accession>
<dbReference type="AlphaFoldDB" id="A0A6M1SVA6"/>